<evidence type="ECO:0000256" key="1">
    <source>
        <dbReference type="SAM" id="MobiDB-lite"/>
    </source>
</evidence>
<name>A0ABQ3C8A3_9GAMM</name>
<dbReference type="EMBL" id="BMXY01000003">
    <property type="protein sequence ID" value="GGZ67240.1"/>
    <property type="molecule type" value="Genomic_DNA"/>
</dbReference>
<keyword evidence="2" id="KW-0732">Signal</keyword>
<evidence type="ECO:0000256" key="2">
    <source>
        <dbReference type="SAM" id="SignalP"/>
    </source>
</evidence>
<reference evidence="4" key="1">
    <citation type="journal article" date="2019" name="Int. J. Syst. Evol. Microbiol.">
        <title>The Global Catalogue of Microorganisms (GCM) 10K type strain sequencing project: providing services to taxonomists for standard genome sequencing and annotation.</title>
        <authorList>
            <consortium name="The Broad Institute Genomics Platform"/>
            <consortium name="The Broad Institute Genome Sequencing Center for Infectious Disease"/>
            <person name="Wu L."/>
            <person name="Ma J."/>
        </authorList>
    </citation>
    <scope>NUCLEOTIDE SEQUENCE [LARGE SCALE GENOMIC DNA]</scope>
    <source>
        <strain evidence="4">KCTC 22558</strain>
    </source>
</reference>
<comment type="caution">
    <text evidence="3">The sequence shown here is derived from an EMBL/GenBank/DDBJ whole genome shotgun (WGS) entry which is preliminary data.</text>
</comment>
<feature type="chain" id="PRO_5047480414" description="LTXXQ motif family protein" evidence="2">
    <location>
        <begin position="21"/>
        <end position="219"/>
    </location>
</feature>
<sequence>MIRASLLALALTGAVAPLHAQQATPAKKLYCWNEGGRKVCGDALPASAVDAARTEINAKSGMATATLPRALTPDEKASAEAQARAQADAAAAAEAAHRRLMAMVTTFATEADLRRSFDNRVVLNRDAIKTARMGIDGLREGLVNRLRRAGDAELNQRPVPKKLADEIQAHHRQLLAQQAALASLQRESATIRAQMDEAVARYREMKPQPAGNAATQPAG</sequence>
<evidence type="ECO:0000313" key="3">
    <source>
        <dbReference type="EMBL" id="GGZ67240.1"/>
    </source>
</evidence>
<proteinExistence type="predicted"/>
<gene>
    <name evidence="3" type="ORF">GCM10008101_21820</name>
</gene>
<organism evidence="3 4">
    <name type="scientific">Cognatilysobacter xinjiangensis</name>
    <dbReference type="NCBI Taxonomy" id="546892"/>
    <lineage>
        <taxon>Bacteria</taxon>
        <taxon>Pseudomonadati</taxon>
        <taxon>Pseudomonadota</taxon>
        <taxon>Gammaproteobacteria</taxon>
        <taxon>Lysobacterales</taxon>
        <taxon>Lysobacteraceae</taxon>
        <taxon>Cognatilysobacter</taxon>
    </lineage>
</organism>
<dbReference type="Proteomes" id="UP000643403">
    <property type="component" value="Unassembled WGS sequence"/>
</dbReference>
<feature type="region of interest" description="Disordered" evidence="1">
    <location>
        <begin position="200"/>
        <end position="219"/>
    </location>
</feature>
<evidence type="ECO:0008006" key="5">
    <source>
        <dbReference type="Google" id="ProtNLM"/>
    </source>
</evidence>
<keyword evidence="4" id="KW-1185">Reference proteome</keyword>
<protein>
    <recommendedName>
        <fullName evidence="5">LTXXQ motif family protein</fullName>
    </recommendedName>
</protein>
<accession>A0ABQ3C8A3</accession>
<dbReference type="RefSeq" id="WP_189449837.1">
    <property type="nucleotide sequence ID" value="NZ_BMXY01000003.1"/>
</dbReference>
<feature type="signal peptide" evidence="2">
    <location>
        <begin position="1"/>
        <end position="20"/>
    </location>
</feature>
<evidence type="ECO:0000313" key="4">
    <source>
        <dbReference type="Proteomes" id="UP000643403"/>
    </source>
</evidence>